<reference evidence="2" key="1">
    <citation type="submission" date="2022-10" db="EMBL/GenBank/DDBJ databases">
        <title>Tapping the CABI collections for fungal endophytes: first genome assemblies for Collariella, Neodidymelliopsis, Ascochyta clinopodiicola, Didymella pomorum, Didymosphaeria variabile, Neocosmospora piperis and Neocucurbitaria cava.</title>
        <authorList>
            <person name="Hill R."/>
        </authorList>
    </citation>
    <scope>NUCLEOTIDE SEQUENCE</scope>
    <source>
        <strain evidence="2">IMI 360193</strain>
    </source>
</reference>
<accession>A0A9W8WV96</accession>
<dbReference type="AlphaFoldDB" id="A0A9W8WV96"/>
<evidence type="ECO:0000259" key="1">
    <source>
        <dbReference type="Pfam" id="PF06985"/>
    </source>
</evidence>
<dbReference type="PANTHER" id="PTHR24148:SF82">
    <property type="entry name" value="HETEROKARYON INCOMPATIBILITY DOMAIN-CONTAINING PROTEIN"/>
    <property type="match status" value="1"/>
</dbReference>
<dbReference type="PANTHER" id="PTHR24148">
    <property type="entry name" value="ANKYRIN REPEAT DOMAIN-CONTAINING PROTEIN 39 HOMOLOG-RELATED"/>
    <property type="match status" value="1"/>
</dbReference>
<dbReference type="InterPro" id="IPR010730">
    <property type="entry name" value="HET"/>
</dbReference>
<keyword evidence="3" id="KW-1185">Reference proteome</keyword>
<organism evidence="2 3">
    <name type="scientific">Didymella glomerata</name>
    <dbReference type="NCBI Taxonomy" id="749621"/>
    <lineage>
        <taxon>Eukaryota</taxon>
        <taxon>Fungi</taxon>
        <taxon>Dikarya</taxon>
        <taxon>Ascomycota</taxon>
        <taxon>Pezizomycotina</taxon>
        <taxon>Dothideomycetes</taxon>
        <taxon>Pleosporomycetidae</taxon>
        <taxon>Pleosporales</taxon>
        <taxon>Pleosporineae</taxon>
        <taxon>Didymellaceae</taxon>
        <taxon>Didymella</taxon>
    </lineage>
</organism>
<feature type="domain" description="Heterokaryon incompatibility" evidence="1">
    <location>
        <begin position="45"/>
        <end position="177"/>
    </location>
</feature>
<comment type="caution">
    <text evidence="2">The sequence shown here is derived from an EMBL/GenBank/DDBJ whole genome shotgun (WGS) entry which is preliminary data.</text>
</comment>
<dbReference type="OrthoDB" id="2157530at2759"/>
<proteinExistence type="predicted"/>
<gene>
    <name evidence="2" type="ORF">N0V87_007210</name>
</gene>
<protein>
    <recommendedName>
        <fullName evidence="1">Heterokaryon incompatibility domain-containing protein</fullName>
    </recommendedName>
</protein>
<dbReference type="EMBL" id="JAPEUV010000085">
    <property type="protein sequence ID" value="KAJ4333951.1"/>
    <property type="molecule type" value="Genomic_DNA"/>
</dbReference>
<name>A0A9W8WV96_9PLEO</name>
<dbReference type="Pfam" id="PF06985">
    <property type="entry name" value="HET"/>
    <property type="match status" value="1"/>
</dbReference>
<evidence type="ECO:0000313" key="3">
    <source>
        <dbReference type="Proteomes" id="UP001140562"/>
    </source>
</evidence>
<sequence>MIGPYFQLDRSLLEVRLLELTHGNYEDDLVLALRIESLDRKLPAYHALSYAWGTAASSQKALIDGKETVVGLNLDCALRDIRCTLNGPILIWVDALCINQHDLDERNSQVLLMKDIYSQAERVLIYLGPKHLGDADAIAKIQQDQVPQSAEAAHVLLNQIESICQRTWFGRVWVAQELALSQRDPKVYLGTLTLAWSVFYKYVINLDLRKPPSLDGHPRLFPFMQIVDKVQRLGRVRAFRTTSLNLQIYRSAPALATDPRDKVFGLLGICAFNPGQAVVTPDYTKSTQRVFAEATVSMLQEGDNLPYGLLPMQPPRIIPEASPYRRLPDLPSWVLDLNISSQVPGLCGQNGPYWLIPNRAVHPGALLKDTNHIPDRIRASDDFKRLHTYGVHLGTIGAVYSSIINADCFGYHKRATALREIYHTYMKPRNISAQSLLHALTVDRKPPVLDPQLAERFPAEFEQLLESQNEITFPSHFFDVMVALSGHEECHLFFTDNNRVGITYHPDVEDGVRVGDVVAGLLGINFPFVLRPVDNGLDGRTAHTMINVAHVADHQWEHDFLKSAGPDAHWSDFKEHGLKHYTII</sequence>
<dbReference type="Proteomes" id="UP001140562">
    <property type="component" value="Unassembled WGS sequence"/>
</dbReference>
<dbReference type="InterPro" id="IPR052895">
    <property type="entry name" value="HetReg/Transcr_Mod"/>
</dbReference>
<evidence type="ECO:0000313" key="2">
    <source>
        <dbReference type="EMBL" id="KAJ4333951.1"/>
    </source>
</evidence>